<feature type="region of interest" description="Disordered" evidence="1">
    <location>
        <begin position="67"/>
        <end position="137"/>
    </location>
</feature>
<reference evidence="3 4" key="1">
    <citation type="submission" date="2024-06" db="EMBL/GenBank/DDBJ databases">
        <title>The Natural Products Discovery Center: Release of the First 8490 Sequenced Strains for Exploring Actinobacteria Biosynthetic Diversity.</title>
        <authorList>
            <person name="Kalkreuter E."/>
            <person name="Kautsar S.A."/>
            <person name="Yang D."/>
            <person name="Bader C.D."/>
            <person name="Teijaro C.N."/>
            <person name="Fluegel L."/>
            <person name="Davis C.M."/>
            <person name="Simpson J.R."/>
            <person name="Lauterbach L."/>
            <person name="Steele A.D."/>
            <person name="Gui C."/>
            <person name="Meng S."/>
            <person name="Li G."/>
            <person name="Viehrig K."/>
            <person name="Ye F."/>
            <person name="Su P."/>
            <person name="Kiefer A.F."/>
            <person name="Nichols A."/>
            <person name="Cepeda A.J."/>
            <person name="Yan W."/>
            <person name="Fan B."/>
            <person name="Jiang Y."/>
            <person name="Adhikari A."/>
            <person name="Zheng C.-J."/>
            <person name="Schuster L."/>
            <person name="Cowan T.M."/>
            <person name="Smanski M.J."/>
            <person name="Chevrette M.G."/>
            <person name="De Carvalho L.P.S."/>
            <person name="Shen B."/>
        </authorList>
    </citation>
    <scope>NUCLEOTIDE SEQUENCE [LARGE SCALE GENOMIC DNA]</scope>
    <source>
        <strain evidence="3 4">NPDC000234</strain>
    </source>
</reference>
<feature type="region of interest" description="Disordered" evidence="1">
    <location>
        <begin position="1"/>
        <end position="37"/>
    </location>
</feature>
<keyword evidence="4" id="KW-1185">Reference proteome</keyword>
<accession>A0ABV1XFA7</accession>
<sequence length="137" mass="15082">MTHHTIGHTPTRDQDGPPAHRPDNAPVPPGHEPRCPVDITLTALGGRWTPLVVREFPHHGQTTYSEYSELSATLPAPPDRPTQLTSAGVIEPHHTPGRPPRIRYILTSSGPALEPEARSMRERGTARRDTLHQTPDP</sequence>
<dbReference type="Pfam" id="PF01638">
    <property type="entry name" value="HxlR"/>
    <property type="match status" value="1"/>
</dbReference>
<feature type="compositionally biased region" description="Basic and acidic residues" evidence="1">
    <location>
        <begin position="10"/>
        <end position="23"/>
    </location>
</feature>
<proteinExistence type="predicted"/>
<name>A0ABV1XFA7_9ACTN</name>
<dbReference type="RefSeq" id="WP_350792373.1">
    <property type="nucleotide sequence ID" value="NZ_JBEPEK010000896.1"/>
</dbReference>
<dbReference type="Proteomes" id="UP001474181">
    <property type="component" value="Unassembled WGS sequence"/>
</dbReference>
<feature type="domain" description="HTH hxlR-type" evidence="2">
    <location>
        <begin position="35"/>
        <end position="132"/>
    </location>
</feature>
<feature type="compositionally biased region" description="Basic and acidic residues" evidence="1">
    <location>
        <begin position="115"/>
        <end position="131"/>
    </location>
</feature>
<organism evidence="3 4">
    <name type="scientific">Streptomyces hyaluromycini</name>
    <dbReference type="NCBI Taxonomy" id="1377993"/>
    <lineage>
        <taxon>Bacteria</taxon>
        <taxon>Bacillati</taxon>
        <taxon>Actinomycetota</taxon>
        <taxon>Actinomycetes</taxon>
        <taxon>Kitasatosporales</taxon>
        <taxon>Streptomycetaceae</taxon>
        <taxon>Streptomyces</taxon>
    </lineage>
</organism>
<evidence type="ECO:0000313" key="4">
    <source>
        <dbReference type="Proteomes" id="UP001474181"/>
    </source>
</evidence>
<evidence type="ECO:0000256" key="1">
    <source>
        <dbReference type="SAM" id="MobiDB-lite"/>
    </source>
</evidence>
<protein>
    <submittedName>
        <fullName evidence="3">Winged helix-turn-helix transcriptional regulator</fullName>
    </submittedName>
</protein>
<dbReference type="SUPFAM" id="SSF46785">
    <property type="entry name" value="Winged helix' DNA-binding domain"/>
    <property type="match status" value="1"/>
</dbReference>
<dbReference type="InterPro" id="IPR002577">
    <property type="entry name" value="HTH_HxlR"/>
</dbReference>
<evidence type="ECO:0000259" key="2">
    <source>
        <dbReference type="PROSITE" id="PS51118"/>
    </source>
</evidence>
<dbReference type="InterPro" id="IPR036390">
    <property type="entry name" value="WH_DNA-bd_sf"/>
</dbReference>
<evidence type="ECO:0000313" key="3">
    <source>
        <dbReference type="EMBL" id="MER7187730.1"/>
    </source>
</evidence>
<dbReference type="Gene3D" id="1.10.10.10">
    <property type="entry name" value="Winged helix-like DNA-binding domain superfamily/Winged helix DNA-binding domain"/>
    <property type="match status" value="1"/>
</dbReference>
<dbReference type="EMBL" id="JBEPEK010000896">
    <property type="protein sequence ID" value="MER7187730.1"/>
    <property type="molecule type" value="Genomic_DNA"/>
</dbReference>
<dbReference type="PROSITE" id="PS51118">
    <property type="entry name" value="HTH_HXLR"/>
    <property type="match status" value="1"/>
</dbReference>
<gene>
    <name evidence="3" type="ORF">ABT404_51155</name>
</gene>
<comment type="caution">
    <text evidence="3">The sequence shown here is derived from an EMBL/GenBank/DDBJ whole genome shotgun (WGS) entry which is preliminary data.</text>
</comment>
<dbReference type="InterPro" id="IPR036388">
    <property type="entry name" value="WH-like_DNA-bd_sf"/>
</dbReference>